<organism evidence="1 2">
    <name type="scientific">Aurantibacter aestuarii</name>
    <dbReference type="NCBI Taxonomy" id="1266046"/>
    <lineage>
        <taxon>Bacteria</taxon>
        <taxon>Pseudomonadati</taxon>
        <taxon>Bacteroidota</taxon>
        <taxon>Flavobacteriia</taxon>
        <taxon>Flavobacteriales</taxon>
        <taxon>Flavobacteriaceae</taxon>
        <taxon>Aurantibacter</taxon>
    </lineage>
</organism>
<dbReference type="AlphaFoldDB" id="A0A2T1NEM6"/>
<sequence length="298" mass="32561">MSNLSQTNSRIEAKPYLTKETNPEMSWFGRAWRNAGIAIYNNAASILGTAIGGPLGAILMNLIEAGVNVTVNRGTGVYIDINAQTFDSLSLAETKNLHAWLKNVLGATVNKIVSAFDIVVTINTGRTSTETVIKSINEALNKIYLIQAYGFVIKEKGENGFSLAYSRQKAEIILKIVEYVEKALIIYAEQNTTGYKLVSETLLVSENVQIDNLLLEYQKTTVEQNFKTFVPKDAINTNGQADVIITNTDQNSTEPATPTTPATVVDKNKSNGLKWLGLGLFALAVAQVVKPKKSKNKK</sequence>
<reference evidence="1 2" key="1">
    <citation type="submission" date="2018-03" db="EMBL/GenBank/DDBJ databases">
        <title>Mesoflavibacter sp. HG37 and Mesoflavibacter sp. HG96 sp.nov., two marine bacteria isolated from seawater of Western Pacific Ocean.</title>
        <authorList>
            <person name="Cheng H."/>
            <person name="Wu Y.-H."/>
            <person name="Guo L.-L."/>
            <person name="Xu X.-W."/>
        </authorList>
    </citation>
    <scope>NUCLEOTIDE SEQUENCE [LARGE SCALE GENOMIC DNA]</scope>
    <source>
        <strain evidence="1 2">KCTC 32269</strain>
    </source>
</reference>
<keyword evidence="2" id="KW-1185">Reference proteome</keyword>
<evidence type="ECO:0000313" key="1">
    <source>
        <dbReference type="EMBL" id="PSG90884.1"/>
    </source>
</evidence>
<accession>A0A2T1NEM6</accession>
<dbReference type="RefSeq" id="WP_106463025.1">
    <property type="nucleotide sequence ID" value="NZ_PXOQ01000007.1"/>
</dbReference>
<evidence type="ECO:0000313" key="2">
    <source>
        <dbReference type="Proteomes" id="UP000238426"/>
    </source>
</evidence>
<comment type="caution">
    <text evidence="1">The sequence shown here is derived from an EMBL/GenBank/DDBJ whole genome shotgun (WGS) entry which is preliminary data.</text>
</comment>
<protein>
    <submittedName>
        <fullName evidence="1">Uncharacterized protein</fullName>
    </submittedName>
</protein>
<dbReference type="EMBL" id="PXOQ01000007">
    <property type="protein sequence ID" value="PSG90884.1"/>
    <property type="molecule type" value="Genomic_DNA"/>
</dbReference>
<proteinExistence type="predicted"/>
<name>A0A2T1NEM6_9FLAO</name>
<dbReference type="Proteomes" id="UP000238426">
    <property type="component" value="Unassembled WGS sequence"/>
</dbReference>
<gene>
    <name evidence="1" type="ORF">C7H52_06315</name>
</gene>